<keyword evidence="13" id="KW-0472">Membrane</keyword>
<keyword evidence="8" id="KW-1003">Cell membrane</keyword>
<evidence type="ECO:0000256" key="22">
    <source>
        <dbReference type="PROSITE-ProRule" id="PRU01077"/>
    </source>
</evidence>
<dbReference type="Pfam" id="PF00611">
    <property type="entry name" value="FCH"/>
    <property type="match status" value="1"/>
</dbReference>
<dbReference type="CDD" id="cd04383">
    <property type="entry name" value="RhoGAP_srGAP"/>
    <property type="match status" value="1"/>
</dbReference>
<accession>A0A8K9XTG0</accession>
<dbReference type="PROSITE" id="PS51741">
    <property type="entry name" value="F_BAR"/>
    <property type="match status" value="1"/>
</dbReference>
<dbReference type="AlphaFoldDB" id="A0A8K9XTG0"/>
<dbReference type="FunFam" id="1.10.555.10:FF:000010">
    <property type="entry name" value="SLIT-ROBO Rho GTPase-activating protein 1 isoform 2"/>
    <property type="match status" value="1"/>
</dbReference>
<evidence type="ECO:0000256" key="7">
    <source>
        <dbReference type="ARBA" id="ARBA00022468"/>
    </source>
</evidence>
<evidence type="ECO:0000256" key="3">
    <source>
        <dbReference type="ARBA" id="ARBA00004510"/>
    </source>
</evidence>
<evidence type="ECO:0000256" key="17">
    <source>
        <dbReference type="ARBA" id="ARBA00023329"/>
    </source>
</evidence>
<dbReference type="InterPro" id="IPR001452">
    <property type="entry name" value="SH3_domain"/>
</dbReference>
<reference evidence="27" key="2">
    <citation type="submission" date="2025-08" db="UniProtKB">
        <authorList>
            <consortium name="Ensembl"/>
        </authorList>
    </citation>
    <scope>IDENTIFICATION</scope>
</reference>
<keyword evidence="12 22" id="KW-0175">Coiled coil</keyword>
<evidence type="ECO:0000259" key="26">
    <source>
        <dbReference type="PROSITE" id="PS51741"/>
    </source>
</evidence>
<proteinExistence type="predicted"/>
<dbReference type="GO" id="GO:0014069">
    <property type="term" value="C:postsynaptic density"/>
    <property type="evidence" value="ECO:0007669"/>
    <property type="project" value="UniProtKB-SubCell"/>
</dbReference>
<dbReference type="SUPFAM" id="SSF48350">
    <property type="entry name" value="GTPase activation domain, GAP"/>
    <property type="match status" value="1"/>
</dbReference>
<dbReference type="GO" id="GO:0007399">
    <property type="term" value="P:nervous system development"/>
    <property type="evidence" value="ECO:0007669"/>
    <property type="project" value="UniProtKB-KW"/>
</dbReference>
<evidence type="ECO:0000313" key="27">
    <source>
        <dbReference type="Ensembl" id="ENSOMYP00000137138.1"/>
    </source>
</evidence>
<evidence type="ECO:0000256" key="18">
    <source>
        <dbReference type="ARBA" id="ARBA00034100"/>
    </source>
</evidence>
<dbReference type="GO" id="GO:0007165">
    <property type="term" value="P:signal transduction"/>
    <property type="evidence" value="ECO:0007669"/>
    <property type="project" value="InterPro"/>
</dbReference>
<evidence type="ECO:0000256" key="5">
    <source>
        <dbReference type="ARBA" id="ARBA00004552"/>
    </source>
</evidence>
<dbReference type="CDD" id="cd11955">
    <property type="entry name" value="SH3_srGAP1-3"/>
    <property type="match status" value="1"/>
</dbReference>
<feature type="compositionally biased region" description="Pro residues" evidence="23">
    <location>
        <begin position="970"/>
        <end position="981"/>
    </location>
</feature>
<reference evidence="27" key="1">
    <citation type="submission" date="2020-07" db="EMBL/GenBank/DDBJ databases">
        <title>A long reads based de novo assembly of the rainbow trout Arlee double haploid line genome.</title>
        <authorList>
            <person name="Gao G."/>
            <person name="Palti Y."/>
        </authorList>
    </citation>
    <scope>NUCLEOTIDE SEQUENCE [LARGE SCALE GENOMIC DNA]</scope>
</reference>
<comment type="subcellular location">
    <subcellularLocation>
        <location evidence="5">Cell projection</location>
        <location evidence="5">Dendritic spine</location>
    </subcellularLocation>
    <subcellularLocation>
        <location evidence="3">Cell projection</location>
        <location evidence="3">Lamellipodium</location>
    </subcellularLocation>
    <subcellularLocation>
        <location evidence="4">Cytoplasm</location>
        <location evidence="4">Cytosol</location>
    </subcellularLocation>
    <subcellularLocation>
        <location evidence="2">Cytoplasmic vesicle</location>
        <location evidence="2">Phagosome</location>
    </subcellularLocation>
    <subcellularLocation>
        <location evidence="1">Nucleus</location>
    </subcellularLocation>
    <subcellularLocation>
        <location evidence="18">Postsynaptic cell membrane</location>
    </subcellularLocation>
    <subcellularLocation>
        <location evidence="19">Postsynaptic density</location>
    </subcellularLocation>
</comment>
<evidence type="ECO:0000259" key="24">
    <source>
        <dbReference type="PROSITE" id="PS50002"/>
    </source>
</evidence>
<name>A0A8K9XTG0_ONCMY</name>
<evidence type="ECO:0000256" key="10">
    <source>
        <dbReference type="ARBA" id="ARBA00022902"/>
    </source>
</evidence>
<dbReference type="GeneTree" id="ENSGT00950000182824"/>
<dbReference type="Gene3D" id="1.20.1270.60">
    <property type="entry name" value="Arfaptin homology (AH) domain/BAR domain"/>
    <property type="match status" value="1"/>
</dbReference>
<feature type="compositionally biased region" description="Basic and acidic residues" evidence="23">
    <location>
        <begin position="172"/>
        <end position="196"/>
    </location>
</feature>
<protein>
    <recommendedName>
        <fullName evidence="20">SLIT-ROBO Rho GTPase-activating protein 2</fullName>
    </recommendedName>
</protein>
<evidence type="ECO:0000256" key="4">
    <source>
        <dbReference type="ARBA" id="ARBA00004514"/>
    </source>
</evidence>
<dbReference type="InterPro" id="IPR027267">
    <property type="entry name" value="AH/BAR_dom_sf"/>
</dbReference>
<dbReference type="GO" id="GO:0030027">
    <property type="term" value="C:lamellipodium"/>
    <property type="evidence" value="ECO:0007669"/>
    <property type="project" value="UniProtKB-SubCell"/>
</dbReference>
<dbReference type="Gene3D" id="1.10.555.10">
    <property type="entry name" value="Rho GTPase activation protein"/>
    <property type="match status" value="1"/>
</dbReference>
<dbReference type="FunFam" id="2.30.30.40:FF:000266">
    <property type="entry name" value="SLIT-ROBO Rho GTPase-activating protein 2"/>
    <property type="match status" value="1"/>
</dbReference>
<dbReference type="FunFam" id="1.20.1270.60:FF:000006">
    <property type="entry name" value="SLIT-ROBO Rho GTPase-activating protein 1 isoform 2"/>
    <property type="match status" value="1"/>
</dbReference>
<evidence type="ECO:0000313" key="28">
    <source>
        <dbReference type="Proteomes" id="UP000694395"/>
    </source>
</evidence>
<dbReference type="Ensembl" id="ENSOMYT00000163066.1">
    <property type="protein sequence ID" value="ENSOMYP00000137138.1"/>
    <property type="gene ID" value="ENSOMYG00000052794.1"/>
</dbReference>
<dbReference type="Pfam" id="PF00620">
    <property type="entry name" value="RhoGAP"/>
    <property type="match status" value="1"/>
</dbReference>
<dbReference type="Proteomes" id="UP000694395">
    <property type="component" value="Chromosome 7"/>
</dbReference>
<evidence type="ECO:0000256" key="13">
    <source>
        <dbReference type="ARBA" id="ARBA00023136"/>
    </source>
</evidence>
<feature type="domain" description="Rho-GAP" evidence="25">
    <location>
        <begin position="409"/>
        <end position="592"/>
    </location>
</feature>
<dbReference type="SMART" id="SM00055">
    <property type="entry name" value="FCH"/>
    <property type="match status" value="1"/>
</dbReference>
<feature type="domain" description="SH3" evidence="24">
    <location>
        <begin position="640"/>
        <end position="699"/>
    </location>
</feature>
<dbReference type="InterPro" id="IPR000198">
    <property type="entry name" value="RhoGAP_dom"/>
</dbReference>
<dbReference type="SUPFAM" id="SSF103657">
    <property type="entry name" value="BAR/IMD domain-like"/>
    <property type="match status" value="1"/>
</dbReference>
<evidence type="ECO:0000256" key="6">
    <source>
        <dbReference type="ARBA" id="ARBA00022443"/>
    </source>
</evidence>
<dbReference type="InterPro" id="IPR001060">
    <property type="entry name" value="FCH_dom"/>
</dbReference>
<reference evidence="27" key="3">
    <citation type="submission" date="2025-09" db="UniProtKB">
        <authorList>
            <consortium name="Ensembl"/>
        </authorList>
    </citation>
    <scope>IDENTIFICATION</scope>
</reference>
<dbReference type="PANTHER" id="PTHR14166">
    <property type="entry name" value="SLIT-ROBO RHO GTPASE ACTIVATING PROTEIN"/>
    <property type="match status" value="1"/>
</dbReference>
<dbReference type="GO" id="GO:0005096">
    <property type="term" value="F:GTPase activator activity"/>
    <property type="evidence" value="ECO:0007669"/>
    <property type="project" value="UniProtKB-KW"/>
</dbReference>
<keyword evidence="6 21" id="KW-0728">SH3 domain</keyword>
<keyword evidence="9" id="KW-0963">Cytoplasm</keyword>
<evidence type="ECO:0000256" key="20">
    <source>
        <dbReference type="ARBA" id="ARBA00073507"/>
    </source>
</evidence>
<evidence type="ECO:0000256" key="15">
    <source>
        <dbReference type="ARBA" id="ARBA00023257"/>
    </source>
</evidence>
<dbReference type="GO" id="GO:0045335">
    <property type="term" value="C:phagocytic vesicle"/>
    <property type="evidence" value="ECO:0007669"/>
    <property type="project" value="UniProtKB-SubCell"/>
</dbReference>
<keyword evidence="7" id="KW-0343">GTPase activation</keyword>
<dbReference type="GO" id="GO:0005829">
    <property type="term" value="C:cytosol"/>
    <property type="evidence" value="ECO:0007669"/>
    <property type="project" value="UniProtKB-SubCell"/>
</dbReference>
<evidence type="ECO:0000256" key="1">
    <source>
        <dbReference type="ARBA" id="ARBA00004123"/>
    </source>
</evidence>
<evidence type="ECO:0000256" key="11">
    <source>
        <dbReference type="ARBA" id="ARBA00023018"/>
    </source>
</evidence>
<dbReference type="PROSITE" id="PS50002">
    <property type="entry name" value="SH3"/>
    <property type="match status" value="1"/>
</dbReference>
<dbReference type="InterPro" id="IPR008936">
    <property type="entry name" value="Rho_GTPase_activation_prot"/>
</dbReference>
<keyword evidence="14" id="KW-0539">Nucleus</keyword>
<evidence type="ECO:0000256" key="12">
    <source>
        <dbReference type="ARBA" id="ARBA00023054"/>
    </source>
</evidence>
<evidence type="ECO:0000256" key="14">
    <source>
        <dbReference type="ARBA" id="ARBA00023242"/>
    </source>
</evidence>
<evidence type="ECO:0000256" key="19">
    <source>
        <dbReference type="ARBA" id="ARBA00034105"/>
    </source>
</evidence>
<dbReference type="InterPro" id="IPR031160">
    <property type="entry name" value="F_BAR_dom"/>
</dbReference>
<keyword evidence="16" id="KW-0966">Cell projection</keyword>
<feature type="region of interest" description="Disordered" evidence="23">
    <location>
        <begin position="887"/>
        <end position="988"/>
    </location>
</feature>
<dbReference type="InterPro" id="IPR051627">
    <property type="entry name" value="SLIT-ROBO_RhoGAP"/>
</dbReference>
<evidence type="ECO:0000256" key="8">
    <source>
        <dbReference type="ARBA" id="ARBA00022475"/>
    </source>
</evidence>
<feature type="domain" description="F-BAR" evidence="26">
    <location>
        <begin position="15"/>
        <end position="317"/>
    </location>
</feature>
<keyword evidence="28" id="KW-1185">Reference proteome</keyword>
<feature type="region of interest" description="Disordered" evidence="23">
    <location>
        <begin position="171"/>
        <end position="227"/>
    </location>
</feature>
<dbReference type="SUPFAM" id="SSF50044">
    <property type="entry name" value="SH3-domain"/>
    <property type="match status" value="1"/>
</dbReference>
<feature type="compositionally biased region" description="Low complexity" evidence="23">
    <location>
        <begin position="921"/>
        <end position="935"/>
    </location>
</feature>
<keyword evidence="17" id="KW-0968">Cytoplasmic vesicle</keyword>
<dbReference type="SMART" id="SM00326">
    <property type="entry name" value="SH3"/>
    <property type="match status" value="1"/>
</dbReference>
<keyword evidence="15" id="KW-0628">Postsynaptic cell membrane</keyword>
<evidence type="ECO:0000256" key="16">
    <source>
        <dbReference type="ARBA" id="ARBA00023273"/>
    </source>
</evidence>
<dbReference type="Pfam" id="PF00018">
    <property type="entry name" value="SH3_1"/>
    <property type="match status" value="1"/>
</dbReference>
<dbReference type="SMART" id="SM00324">
    <property type="entry name" value="RhoGAP"/>
    <property type="match status" value="1"/>
</dbReference>
<dbReference type="GO" id="GO:0005634">
    <property type="term" value="C:nucleus"/>
    <property type="evidence" value="ECO:0007669"/>
    <property type="project" value="UniProtKB-SubCell"/>
</dbReference>
<dbReference type="PROSITE" id="PS50238">
    <property type="entry name" value="RHOGAP"/>
    <property type="match status" value="1"/>
</dbReference>
<evidence type="ECO:0000256" key="23">
    <source>
        <dbReference type="SAM" id="MobiDB-lite"/>
    </source>
</evidence>
<dbReference type="InterPro" id="IPR035648">
    <property type="entry name" value="srGAP1/2/3_SH3"/>
</dbReference>
<sequence>MEAKAIRFIYSRGCKEIRAQLVEQLKCLDQQCELRVQLLQDLQDFFRKKAEVEMDYSRNLEKLAERFLTKTRSTKDHQLKKEQSVLSPVNCWNLLLTQVKRESRDHATLSDLYLNNIIPRFAQVSEDSGRLFKKSKEVGVQLHEDLMKVLNELYTVMKTYHMYNTDSISSENKLKDAEKQEEKQMGRSGRQDDRQTPRSPDTLASVKTEEKHVRRSSVKKIEKMKEKRQAKYTENKLKAVKARNEYLLALEATNSCVFKYYIHDLSDIIDMGVVCAQQPLEGELLQRCQQLQSRLSTLTIENEEVKKTMEATLSTIQDMVTVEDYDVSECFHHSNSMESVKSTMSESFLSKPSLAKRRANQQETEQFYFTKLKEFLEGRNLITKLEAKHELIQKTLGESETHTHTHTHTHTQSQMVIPLMVESCIRFISRHGLHHEGIFRVSGSQVEVNDIKNSFERGEDPLAGDQNDHDMDSIAGVLKLYFRGLDHALFPKEVFHDLISCVSMENLQERAVHIRKVLLSLPSNTLIIMRYLFAFLNYLSRYSEDNMMDPYNLAICFGPTLMSVPESCDQVSCQAHVNELIKTIIIHHDGVFPGPRDLQGPVYISPGATDEYCDPHCEPPLVDIPAPDTISVIHNSDDELDPIDAIARFDFSGRTNQELSFKKGASLLLFQRASDDWWEGRHNGVDGLVPHQYIVVQDMPDGGRGSPKTEAELQEERVSTRGTAASPTGAHVADIYLANLNKMRKRPELGSIRRTFWGSEGVQGGDVSLSGATGGGVRTASLPVGGALVKEGGDKRPVSAHSVLNSSITRHSSLKTKVESPQFCKATTTGRSKSFSNHRPLDPEVIDIEAAMSSALSELKELERQSSVKHTHTPDVVLDTLEQLKGVCGGGGASEPSSPLHSRLLRDSEGAGPPHSHPLQRSASSASDVPSSFRPSKPRKPRPPATRPKPVVFPKGGGGGSPAMGSPTTTVPPTPPPPPQPNDKSCPA</sequence>
<evidence type="ECO:0000259" key="25">
    <source>
        <dbReference type="PROSITE" id="PS50238"/>
    </source>
</evidence>
<evidence type="ECO:0000256" key="9">
    <source>
        <dbReference type="ARBA" id="ARBA00022490"/>
    </source>
</evidence>
<keyword evidence="10" id="KW-0524">Neurogenesis</keyword>
<organism evidence="27 28">
    <name type="scientific">Oncorhynchus mykiss</name>
    <name type="common">Rainbow trout</name>
    <name type="synonym">Salmo gairdneri</name>
    <dbReference type="NCBI Taxonomy" id="8022"/>
    <lineage>
        <taxon>Eukaryota</taxon>
        <taxon>Metazoa</taxon>
        <taxon>Chordata</taxon>
        <taxon>Craniata</taxon>
        <taxon>Vertebrata</taxon>
        <taxon>Euteleostomi</taxon>
        <taxon>Actinopterygii</taxon>
        <taxon>Neopterygii</taxon>
        <taxon>Teleostei</taxon>
        <taxon>Protacanthopterygii</taxon>
        <taxon>Salmoniformes</taxon>
        <taxon>Salmonidae</taxon>
        <taxon>Salmoninae</taxon>
        <taxon>Oncorhynchus</taxon>
    </lineage>
</organism>
<dbReference type="GO" id="GO:0045211">
    <property type="term" value="C:postsynaptic membrane"/>
    <property type="evidence" value="ECO:0007669"/>
    <property type="project" value="UniProtKB-SubCell"/>
</dbReference>
<dbReference type="GO" id="GO:0043197">
    <property type="term" value="C:dendritic spine"/>
    <property type="evidence" value="ECO:0007669"/>
    <property type="project" value="UniProtKB-SubCell"/>
</dbReference>
<evidence type="ECO:0000256" key="21">
    <source>
        <dbReference type="PROSITE-ProRule" id="PRU00192"/>
    </source>
</evidence>
<evidence type="ECO:0000256" key="2">
    <source>
        <dbReference type="ARBA" id="ARBA00004262"/>
    </source>
</evidence>
<dbReference type="Gene3D" id="2.30.30.40">
    <property type="entry name" value="SH3 Domains"/>
    <property type="match status" value="1"/>
</dbReference>
<dbReference type="InterPro" id="IPR036028">
    <property type="entry name" value="SH3-like_dom_sf"/>
</dbReference>
<keyword evidence="11" id="KW-0770">Synapse</keyword>
<gene>
    <name evidence="27" type="primary">LOC110527111</name>
</gene>